<keyword evidence="2" id="KW-1185">Reference proteome</keyword>
<evidence type="ECO:0000313" key="2">
    <source>
        <dbReference type="Proteomes" id="UP001341840"/>
    </source>
</evidence>
<sequence length="108" mass="11788">MSIFVQDVPSRGFGTTGVIGGAKTEDKIVGRFWIRKGIWAIHNKEGGFDRVNMGLGRSDPISGTVVPNSLSLTFRAWGVALTASKLTPFLPSIALRDRQLRSFAHFTP</sequence>
<organism evidence="1 2">
    <name type="scientific">Stylosanthes scabra</name>
    <dbReference type="NCBI Taxonomy" id="79078"/>
    <lineage>
        <taxon>Eukaryota</taxon>
        <taxon>Viridiplantae</taxon>
        <taxon>Streptophyta</taxon>
        <taxon>Embryophyta</taxon>
        <taxon>Tracheophyta</taxon>
        <taxon>Spermatophyta</taxon>
        <taxon>Magnoliopsida</taxon>
        <taxon>eudicotyledons</taxon>
        <taxon>Gunneridae</taxon>
        <taxon>Pentapetalae</taxon>
        <taxon>rosids</taxon>
        <taxon>fabids</taxon>
        <taxon>Fabales</taxon>
        <taxon>Fabaceae</taxon>
        <taxon>Papilionoideae</taxon>
        <taxon>50 kb inversion clade</taxon>
        <taxon>dalbergioids sensu lato</taxon>
        <taxon>Dalbergieae</taxon>
        <taxon>Pterocarpus clade</taxon>
        <taxon>Stylosanthes</taxon>
    </lineage>
</organism>
<accession>A0ABU6WI52</accession>
<name>A0ABU6WI52_9FABA</name>
<evidence type="ECO:0000313" key="1">
    <source>
        <dbReference type="EMBL" id="MED6185520.1"/>
    </source>
</evidence>
<protein>
    <submittedName>
        <fullName evidence="1">Uncharacterized protein</fullName>
    </submittedName>
</protein>
<dbReference type="Proteomes" id="UP001341840">
    <property type="component" value="Unassembled WGS sequence"/>
</dbReference>
<proteinExistence type="predicted"/>
<reference evidence="1 2" key="1">
    <citation type="journal article" date="2023" name="Plants (Basel)">
        <title>Bridging the Gap: Combining Genomics and Transcriptomics Approaches to Understand Stylosanthes scabra, an Orphan Legume from the Brazilian Caatinga.</title>
        <authorList>
            <person name="Ferreira-Neto J.R.C."/>
            <person name="da Silva M.D."/>
            <person name="Binneck E."/>
            <person name="de Melo N.F."/>
            <person name="da Silva R.H."/>
            <person name="de Melo A.L.T.M."/>
            <person name="Pandolfi V."/>
            <person name="Bustamante F.O."/>
            <person name="Brasileiro-Vidal A.C."/>
            <person name="Benko-Iseppon A.M."/>
        </authorList>
    </citation>
    <scope>NUCLEOTIDE SEQUENCE [LARGE SCALE GENOMIC DNA]</scope>
    <source>
        <tissue evidence="1">Leaves</tissue>
    </source>
</reference>
<gene>
    <name evidence="1" type="ORF">PIB30_057898</name>
</gene>
<comment type="caution">
    <text evidence="1">The sequence shown here is derived from an EMBL/GenBank/DDBJ whole genome shotgun (WGS) entry which is preliminary data.</text>
</comment>
<dbReference type="EMBL" id="JASCZI010181722">
    <property type="protein sequence ID" value="MED6185520.1"/>
    <property type="molecule type" value="Genomic_DNA"/>
</dbReference>